<accession>A0ABW1A021</accession>
<dbReference type="InterPro" id="IPR010281">
    <property type="entry name" value="DUF885"/>
</dbReference>
<protein>
    <submittedName>
        <fullName evidence="1">DUF885 domain-containing protein</fullName>
    </submittedName>
</protein>
<dbReference type="RefSeq" id="WP_378282158.1">
    <property type="nucleotide sequence ID" value="NZ_JBHSON010000015.1"/>
</dbReference>
<gene>
    <name evidence="1" type="ORF">ACFPZN_13005</name>
</gene>
<reference evidence="2" key="1">
    <citation type="journal article" date="2019" name="Int. J. Syst. Evol. Microbiol.">
        <title>The Global Catalogue of Microorganisms (GCM) 10K type strain sequencing project: providing services to taxonomists for standard genome sequencing and annotation.</title>
        <authorList>
            <consortium name="The Broad Institute Genomics Platform"/>
            <consortium name="The Broad Institute Genome Sequencing Center for Infectious Disease"/>
            <person name="Wu L."/>
            <person name="Ma J."/>
        </authorList>
    </citation>
    <scope>NUCLEOTIDE SEQUENCE [LARGE SCALE GENOMIC DNA]</scope>
    <source>
        <strain evidence="2">KCTC 42087</strain>
    </source>
</reference>
<name>A0ABW1A021_9ACTN</name>
<dbReference type="Proteomes" id="UP001596074">
    <property type="component" value="Unassembled WGS sequence"/>
</dbReference>
<dbReference type="PANTHER" id="PTHR33361:SF2">
    <property type="entry name" value="DUF885 DOMAIN-CONTAINING PROTEIN"/>
    <property type="match status" value="1"/>
</dbReference>
<keyword evidence="2" id="KW-1185">Reference proteome</keyword>
<sequence>MDALDALADRYVEEFAALDPCAATIMGIAGHDRALTDYGPEGFAARSDLTRRTLVALDALPCPDPAGDGDAARAEAARVAAAVLRERLETELALDEAGVREGCLDTTDGPVQRLRYAFELLDQGAATDWEAMGARVRALPGALESLRAGLVRAHDEGRLSPQRQVARSERACLELRRYLAGLAGREDARRAGLEEPAWAARQALGGLARWLSEDLEPRAPREDALGADRYRLGVRDFLGTDLDLEETYAWGWEELARIEAEMASLAQEIRPGGTLAEVTAALDADSAHRVRAEDFLPYIQELADRAIADLDGVHFDIPAPLRRVECRLAPADSGVYYLAPAEDLSRSGTVWWTLHPSEEEVVTWSVPAVMFHEGVPGHHLQLGSATLNTATLNRYQRVSAELYPGHGEGWGLYAERLMGELGYYRDPAHRLGMLAGGQQIRAARVVLDIGMHLRLPIPAGTGFHEGERWTPELGWEFLRAHCGPWADEQVTFEIDRYLGRPAQAIAYKLGEKVWLEAREDARRREGAAFDLKAFHRRALDLGPMGLDRLRAELAAAP</sequence>
<evidence type="ECO:0000313" key="2">
    <source>
        <dbReference type="Proteomes" id="UP001596074"/>
    </source>
</evidence>
<dbReference type="EMBL" id="JBHSON010000015">
    <property type="protein sequence ID" value="MFC5746535.1"/>
    <property type="molecule type" value="Genomic_DNA"/>
</dbReference>
<comment type="caution">
    <text evidence="1">The sequence shown here is derived from an EMBL/GenBank/DDBJ whole genome shotgun (WGS) entry which is preliminary data.</text>
</comment>
<evidence type="ECO:0000313" key="1">
    <source>
        <dbReference type="EMBL" id="MFC5746535.1"/>
    </source>
</evidence>
<dbReference type="Pfam" id="PF05960">
    <property type="entry name" value="DUF885"/>
    <property type="match status" value="1"/>
</dbReference>
<proteinExistence type="predicted"/>
<organism evidence="1 2">
    <name type="scientific">Actinomadura rugatobispora</name>
    <dbReference type="NCBI Taxonomy" id="1994"/>
    <lineage>
        <taxon>Bacteria</taxon>
        <taxon>Bacillati</taxon>
        <taxon>Actinomycetota</taxon>
        <taxon>Actinomycetes</taxon>
        <taxon>Streptosporangiales</taxon>
        <taxon>Thermomonosporaceae</taxon>
        <taxon>Actinomadura</taxon>
    </lineage>
</organism>
<dbReference type="PANTHER" id="PTHR33361">
    <property type="entry name" value="GLR0591 PROTEIN"/>
    <property type="match status" value="1"/>
</dbReference>